<dbReference type="AlphaFoldDB" id="A0A482TLU6"/>
<proteinExistence type="predicted"/>
<evidence type="ECO:0000313" key="2">
    <source>
        <dbReference type="Proteomes" id="UP000253235"/>
    </source>
</evidence>
<reference evidence="1 2" key="1">
    <citation type="submission" date="2019-01" db="EMBL/GenBank/DDBJ databases">
        <title>Flavobacterium sp. nov. isolated from arctic soil.</title>
        <authorList>
            <person name="Kim D.-U."/>
        </authorList>
    </citation>
    <scope>NUCLEOTIDE SEQUENCE [LARGE SCALE GENOMIC DNA]</scope>
    <source>
        <strain evidence="1 2">Kopri-42</strain>
    </source>
</reference>
<comment type="caution">
    <text evidence="1">The sequence shown here is derived from an EMBL/GenBank/DDBJ whole genome shotgun (WGS) entry which is preliminary data.</text>
</comment>
<accession>A0A482TLU6</accession>
<evidence type="ECO:0008006" key="3">
    <source>
        <dbReference type="Google" id="ProtNLM"/>
    </source>
</evidence>
<evidence type="ECO:0000313" key="1">
    <source>
        <dbReference type="EMBL" id="RYJ52488.1"/>
    </source>
</evidence>
<dbReference type="OrthoDB" id="526867at2"/>
<keyword evidence="2" id="KW-1185">Reference proteome</keyword>
<sequence>MRNYYIVLSEKIIVTAKIDGDSSLLRRQLFYIRAAKLEKSLDSDDLRKTFWINIYNAYYLIISKESTDNITIYNLKRIKIARS</sequence>
<organism evidence="1 2">
    <name type="scientific">Flavobacterium petrolei</name>
    <dbReference type="NCBI Taxonomy" id="2259594"/>
    <lineage>
        <taxon>Bacteria</taxon>
        <taxon>Pseudomonadati</taxon>
        <taxon>Bacteroidota</taxon>
        <taxon>Flavobacteriia</taxon>
        <taxon>Flavobacteriales</taxon>
        <taxon>Flavobacteriaceae</taxon>
        <taxon>Flavobacterium</taxon>
    </lineage>
</organism>
<name>A0A482TLU6_9FLAO</name>
<dbReference type="EMBL" id="QNVY02000001">
    <property type="protein sequence ID" value="RYJ52488.1"/>
    <property type="molecule type" value="Genomic_DNA"/>
</dbReference>
<dbReference type="Proteomes" id="UP000253235">
    <property type="component" value="Unassembled WGS sequence"/>
</dbReference>
<gene>
    <name evidence="1" type="ORF">DR871_000075</name>
</gene>
<dbReference type="RefSeq" id="WP_113665407.1">
    <property type="nucleotide sequence ID" value="NZ_QNVY02000001.1"/>
</dbReference>
<protein>
    <recommendedName>
        <fullName evidence="3">DUF547 domain-containing protein</fullName>
    </recommendedName>
</protein>